<dbReference type="AlphaFoldDB" id="A0A839HCG8"/>
<dbReference type="FunFam" id="3.90.950.10:FF:000005">
    <property type="entry name" value="7-methyl-GTP pyrophosphatase"/>
    <property type="match status" value="1"/>
</dbReference>
<reference evidence="10 11" key="1">
    <citation type="journal article" date="2020" name="Arch. Microbiol.">
        <title>The genome sequence of the giant phototrophic gammaproteobacterium Thiospirillum jenense gives insight into its physiological properties and phylogenetic relationships.</title>
        <authorList>
            <person name="Imhoff J.F."/>
            <person name="Meyer T.E."/>
            <person name="Kyndt J.A."/>
        </authorList>
    </citation>
    <scope>NUCLEOTIDE SEQUENCE [LARGE SCALE GENOMIC DNA]</scope>
    <source>
        <strain evidence="10 11">DSM 216</strain>
    </source>
</reference>
<dbReference type="GO" id="GO:0047429">
    <property type="term" value="F:nucleoside triphosphate diphosphatase activity"/>
    <property type="evidence" value="ECO:0007669"/>
    <property type="project" value="InterPro"/>
</dbReference>
<organism evidence="10 11">
    <name type="scientific">Thiospirillum jenense</name>
    <dbReference type="NCBI Taxonomy" id="1653858"/>
    <lineage>
        <taxon>Bacteria</taxon>
        <taxon>Pseudomonadati</taxon>
        <taxon>Pseudomonadota</taxon>
        <taxon>Gammaproteobacteria</taxon>
        <taxon>Chromatiales</taxon>
        <taxon>Chromatiaceae</taxon>
        <taxon>Thiospirillum</taxon>
    </lineage>
</organism>
<keyword evidence="2 9" id="KW-0963">Cytoplasm</keyword>
<proteinExistence type="inferred from homology"/>
<keyword evidence="4 9" id="KW-0546">Nucleotide metabolism</keyword>
<dbReference type="GO" id="GO:0005737">
    <property type="term" value="C:cytoplasm"/>
    <property type="evidence" value="ECO:0007669"/>
    <property type="project" value="UniProtKB-SubCell"/>
</dbReference>
<dbReference type="Pfam" id="PF02545">
    <property type="entry name" value="Maf"/>
    <property type="match status" value="1"/>
</dbReference>
<feature type="site" description="Important for substrate specificity" evidence="9">
    <location>
        <position position="73"/>
    </location>
</feature>
<dbReference type="PIRSF" id="PIRSF006305">
    <property type="entry name" value="Maf"/>
    <property type="match status" value="1"/>
</dbReference>
<dbReference type="GO" id="GO:0009117">
    <property type="term" value="P:nucleotide metabolic process"/>
    <property type="evidence" value="ECO:0007669"/>
    <property type="project" value="UniProtKB-KW"/>
</dbReference>
<name>A0A839HCG8_9GAMM</name>
<comment type="function">
    <text evidence="6 9">Nucleoside triphosphate pyrophosphatase that hydrolyzes 7-methyl-GTP (m(7)GTP). May have a dual role in cell division arrest and in preventing the incorporation of modified nucleotides into cellular nucleic acids.</text>
</comment>
<accession>A0A839HCG8</accession>
<comment type="cofactor">
    <cofactor evidence="9">
        <name>a divalent metal cation</name>
        <dbReference type="ChEBI" id="CHEBI:60240"/>
    </cofactor>
</comment>
<dbReference type="SUPFAM" id="SSF52972">
    <property type="entry name" value="ITPase-like"/>
    <property type="match status" value="1"/>
</dbReference>
<dbReference type="InterPro" id="IPR003697">
    <property type="entry name" value="Maf-like"/>
</dbReference>
<comment type="similarity">
    <text evidence="7 9">Belongs to the Maf family. YceF subfamily.</text>
</comment>
<feature type="active site" description="Proton acceptor" evidence="9">
    <location>
        <position position="72"/>
    </location>
</feature>
<evidence type="ECO:0000313" key="11">
    <source>
        <dbReference type="Proteomes" id="UP000548632"/>
    </source>
</evidence>
<feature type="site" description="Important for substrate specificity" evidence="9">
    <location>
        <position position="157"/>
    </location>
</feature>
<evidence type="ECO:0000256" key="1">
    <source>
        <dbReference type="ARBA" id="ARBA00004496"/>
    </source>
</evidence>
<sequence length="198" mass="21493">MTKSPPLILASTSPYRRDLLTRLRLPFTTIAPQVDEQPLPNELPHALVQRLSIAKARAVAAQYPTALIIGSDQVACLDGQIIGKPGEREAAIAQLTQASGRMVEFLTGLCLMNAAMGESQYYCESSRVYFRASSTADIIAYVDREQPFNCAGSIQSEGLGIALFERLESDDPTALIGLPLIRLVSFLQAAGYNLFDAD</sequence>
<dbReference type="PANTHER" id="PTHR43213:SF10">
    <property type="entry name" value="7-METHYL-GTP PYROPHOSPHATASE"/>
    <property type="match status" value="1"/>
</dbReference>
<evidence type="ECO:0000256" key="4">
    <source>
        <dbReference type="ARBA" id="ARBA00023080"/>
    </source>
</evidence>
<evidence type="ECO:0000313" key="10">
    <source>
        <dbReference type="EMBL" id="MBB1125840.1"/>
    </source>
</evidence>
<comment type="subcellular location">
    <subcellularLocation>
        <location evidence="1 9">Cytoplasm</location>
    </subcellularLocation>
</comment>
<dbReference type="InterPro" id="IPR029001">
    <property type="entry name" value="ITPase-like_fam"/>
</dbReference>
<comment type="caution">
    <text evidence="9">Lacks conserved residue(s) required for the propagation of feature annotation.</text>
</comment>
<comment type="catalytic activity">
    <reaction evidence="5 9">
        <text>N(7)-methyl-GTP + H2O = N(7)-methyl-GMP + diphosphate + H(+)</text>
        <dbReference type="Rhea" id="RHEA:58744"/>
        <dbReference type="ChEBI" id="CHEBI:15377"/>
        <dbReference type="ChEBI" id="CHEBI:15378"/>
        <dbReference type="ChEBI" id="CHEBI:33019"/>
        <dbReference type="ChEBI" id="CHEBI:58285"/>
        <dbReference type="ChEBI" id="CHEBI:87133"/>
    </reaction>
</comment>
<dbReference type="Gene3D" id="3.90.950.10">
    <property type="match status" value="1"/>
</dbReference>
<dbReference type="HAMAP" id="MF_00528">
    <property type="entry name" value="Maf"/>
    <property type="match status" value="1"/>
</dbReference>
<evidence type="ECO:0000256" key="6">
    <source>
        <dbReference type="ARBA" id="ARBA00053369"/>
    </source>
</evidence>
<evidence type="ECO:0000256" key="3">
    <source>
        <dbReference type="ARBA" id="ARBA00022801"/>
    </source>
</evidence>
<evidence type="ECO:0000256" key="9">
    <source>
        <dbReference type="HAMAP-Rule" id="MF_00528"/>
    </source>
</evidence>
<dbReference type="Proteomes" id="UP000548632">
    <property type="component" value="Unassembled WGS sequence"/>
</dbReference>
<protein>
    <recommendedName>
        <fullName evidence="8 9">7-methyl-GTP pyrophosphatase</fullName>
        <shortName evidence="9">m(7)GTP pyrophosphatase</shortName>
        <ecNumber evidence="9">3.6.1.-</ecNumber>
    </recommendedName>
</protein>
<evidence type="ECO:0000256" key="5">
    <source>
        <dbReference type="ARBA" id="ARBA00050213"/>
    </source>
</evidence>
<dbReference type="NCBIfam" id="TIGR00172">
    <property type="entry name" value="maf"/>
    <property type="match status" value="1"/>
</dbReference>
<gene>
    <name evidence="10" type="primary">maf</name>
    <name evidence="10" type="ORF">HUK38_06280</name>
</gene>
<evidence type="ECO:0000256" key="2">
    <source>
        <dbReference type="ARBA" id="ARBA00022490"/>
    </source>
</evidence>
<comment type="caution">
    <text evidence="10">The sequence shown here is derived from an EMBL/GenBank/DDBJ whole genome shotgun (WGS) entry which is preliminary data.</text>
</comment>
<feature type="site" description="Important for substrate specificity" evidence="9">
    <location>
        <position position="15"/>
    </location>
</feature>
<dbReference type="CDD" id="cd00555">
    <property type="entry name" value="Maf"/>
    <property type="match status" value="1"/>
</dbReference>
<keyword evidence="3 9" id="KW-0378">Hydrolase</keyword>
<dbReference type="PANTHER" id="PTHR43213">
    <property type="entry name" value="BIFUNCTIONAL DTTP/UTP PYROPHOSPHATASE/METHYLTRANSFERASE PROTEIN-RELATED"/>
    <property type="match status" value="1"/>
</dbReference>
<evidence type="ECO:0000256" key="7">
    <source>
        <dbReference type="ARBA" id="ARBA00060749"/>
    </source>
</evidence>
<keyword evidence="11" id="KW-1185">Reference proteome</keyword>
<dbReference type="RefSeq" id="WP_182583470.1">
    <property type="nucleotide sequence ID" value="NZ_JABVCQ010000010.1"/>
</dbReference>
<dbReference type="EMBL" id="JABVCQ010000010">
    <property type="protein sequence ID" value="MBB1125840.1"/>
    <property type="molecule type" value="Genomic_DNA"/>
</dbReference>
<dbReference type="EC" id="3.6.1.-" evidence="9"/>
<evidence type="ECO:0000256" key="8">
    <source>
        <dbReference type="ARBA" id="ARBA00068163"/>
    </source>
</evidence>